<reference evidence="2 3" key="1">
    <citation type="submission" date="2019-01" db="EMBL/GenBank/DDBJ databases">
        <title>Genome sequences of Streptomyces and Rhizobium isolates collected from root and soil.</title>
        <authorList>
            <person name="Chhettri S."/>
            <person name="Sevigny J.L."/>
            <person name="Sen A."/>
            <person name="Ennis N."/>
            <person name="Tisa L."/>
        </authorList>
    </citation>
    <scope>NUCLEOTIDE SEQUENCE [LARGE SCALE GENOMIC DNA]</scope>
    <source>
        <strain evidence="2 3">San01</strain>
    </source>
</reference>
<comment type="caution">
    <text evidence="2">The sequence shown here is derived from an EMBL/GenBank/DDBJ whole genome shotgun (WGS) entry which is preliminary data.</text>
</comment>
<feature type="compositionally biased region" description="Polar residues" evidence="1">
    <location>
        <begin position="1"/>
        <end position="11"/>
    </location>
</feature>
<organism evidence="2 3">
    <name type="scientific">Streptomyces antnestii</name>
    <dbReference type="NCBI Taxonomy" id="2494256"/>
    <lineage>
        <taxon>Bacteria</taxon>
        <taxon>Bacillati</taxon>
        <taxon>Actinomycetota</taxon>
        <taxon>Actinomycetes</taxon>
        <taxon>Kitasatosporales</taxon>
        <taxon>Streptomycetaceae</taxon>
        <taxon>Streptomyces</taxon>
    </lineage>
</organism>
<dbReference type="OrthoDB" id="4277287at2"/>
<proteinExistence type="predicted"/>
<keyword evidence="3" id="KW-1185">Reference proteome</keyword>
<sequence>MAKNSSSSTIVPDTAWLGRGRHLGPEPEQDVRRNLIALKAAGVLDDFLDLDPVEAARSTVLHPRDESADPGPSARRLFEARWRVADDVTVRAQLTTYDPEARRKDGEGVIWVLVAEAERAWDAHWPSPATMFWPDSDQVAWDHDTVPGVRLRATNQLPKDDDELRHRLRDCTRRSWFIHVVVHEAMTPDALGQRPVSAFLPPSLRHRVVEHRATPEQAQIADFALKRELSVRMPRGGATVLPTTPQTQGYDAERFTVRSVFLDGTEPTELLDRIREFAALPRPLPADAEQALARLRRGWHLLTPEEELVHAQGMVTKYADALTAMTKSRDLYQQAAEAAQAALAEATGGNGVPRLPVPGPAGRDGGSPLGALTKAFGRFRDPNK</sequence>
<evidence type="ECO:0000313" key="3">
    <source>
        <dbReference type="Proteomes" id="UP000283128"/>
    </source>
</evidence>
<dbReference type="Proteomes" id="UP000283128">
    <property type="component" value="Unassembled WGS sequence"/>
</dbReference>
<feature type="region of interest" description="Disordered" evidence="1">
    <location>
        <begin position="348"/>
        <end position="384"/>
    </location>
</feature>
<gene>
    <name evidence="2" type="ORF">EOT10_06815</name>
</gene>
<dbReference type="RefSeq" id="WP_127827130.1">
    <property type="nucleotide sequence ID" value="NZ_RZYA01000002.1"/>
</dbReference>
<accession>A0A3S2VKD0</accession>
<feature type="region of interest" description="Disordered" evidence="1">
    <location>
        <begin position="1"/>
        <end position="25"/>
    </location>
</feature>
<evidence type="ECO:0000313" key="2">
    <source>
        <dbReference type="EMBL" id="RVU27975.1"/>
    </source>
</evidence>
<protein>
    <submittedName>
        <fullName evidence="2">Uncharacterized protein</fullName>
    </submittedName>
</protein>
<dbReference type="EMBL" id="RZYA01000002">
    <property type="protein sequence ID" value="RVU27975.1"/>
    <property type="molecule type" value="Genomic_DNA"/>
</dbReference>
<evidence type="ECO:0000256" key="1">
    <source>
        <dbReference type="SAM" id="MobiDB-lite"/>
    </source>
</evidence>
<dbReference type="AlphaFoldDB" id="A0A3S2VKD0"/>
<name>A0A3S2VKD0_9ACTN</name>